<keyword evidence="7 8" id="KW-0472">Membrane</keyword>
<keyword evidence="6 8" id="KW-1133">Transmembrane helix</keyword>
<evidence type="ECO:0000256" key="1">
    <source>
        <dbReference type="ARBA" id="ARBA00004167"/>
    </source>
</evidence>
<keyword evidence="9" id="KW-1185">Reference proteome</keyword>
<reference evidence="9" key="1">
    <citation type="journal article" date="2021" name="Nat. Commun.">
        <title>Genomic analyses provide insights into spinach domestication and the genetic basis of agronomic traits.</title>
        <authorList>
            <person name="Cai X."/>
            <person name="Sun X."/>
            <person name="Xu C."/>
            <person name="Sun H."/>
            <person name="Wang X."/>
            <person name="Ge C."/>
            <person name="Zhang Z."/>
            <person name="Wang Q."/>
            <person name="Fei Z."/>
            <person name="Jiao C."/>
            <person name="Wang Q."/>
        </authorList>
    </citation>
    <scope>NUCLEOTIDE SEQUENCE [LARGE SCALE GENOMIC DNA]</scope>
    <source>
        <strain evidence="9">cv. Varoflay</strain>
    </source>
</reference>
<organism evidence="9 10">
    <name type="scientific">Spinacia oleracea</name>
    <name type="common">Spinach</name>
    <dbReference type="NCBI Taxonomy" id="3562"/>
    <lineage>
        <taxon>Eukaryota</taxon>
        <taxon>Viridiplantae</taxon>
        <taxon>Streptophyta</taxon>
        <taxon>Embryophyta</taxon>
        <taxon>Tracheophyta</taxon>
        <taxon>Spermatophyta</taxon>
        <taxon>Magnoliopsida</taxon>
        <taxon>eudicotyledons</taxon>
        <taxon>Gunneridae</taxon>
        <taxon>Pentapetalae</taxon>
        <taxon>Caryophyllales</taxon>
        <taxon>Chenopodiaceae</taxon>
        <taxon>Chenopodioideae</taxon>
        <taxon>Anserineae</taxon>
        <taxon>Spinacia</taxon>
    </lineage>
</organism>
<comment type="subcellular location">
    <subcellularLocation>
        <location evidence="1">Membrane</location>
        <topology evidence="1">Single-pass membrane protein</topology>
    </subcellularLocation>
</comment>
<gene>
    <name evidence="10" type="primary">LOC130465517</name>
</gene>
<keyword evidence="3" id="KW-0813">Transport</keyword>
<name>A0ABM3R3U2_SPIOL</name>
<dbReference type="GeneID" id="130465517"/>
<comment type="similarity">
    <text evidence="2">Belongs to the GLUTAMINE DUMPER 1 (TC 9.B.60) family.</text>
</comment>
<feature type="transmembrane region" description="Helical" evidence="8">
    <location>
        <begin position="20"/>
        <end position="47"/>
    </location>
</feature>
<evidence type="ECO:0000313" key="9">
    <source>
        <dbReference type="Proteomes" id="UP000813463"/>
    </source>
</evidence>
<dbReference type="InterPro" id="IPR040359">
    <property type="entry name" value="GDU"/>
</dbReference>
<evidence type="ECO:0000256" key="2">
    <source>
        <dbReference type="ARBA" id="ARBA00009977"/>
    </source>
</evidence>
<evidence type="ECO:0000256" key="3">
    <source>
        <dbReference type="ARBA" id="ARBA00022448"/>
    </source>
</evidence>
<dbReference type="PANTHER" id="PTHR33228:SF49">
    <property type="entry name" value="PROTEIN GLUTAMINE DUMPER 5"/>
    <property type="match status" value="1"/>
</dbReference>
<sequence length="116" mass="12383">MTNTTSSLARQQIMKWNSPIPYLFGGLALILAVIAIALVILACSYLCKRKPLPAGKQTTMDDVVVVDDDVPKFVVIMAGDDKPTYLAMPTINIVLPTAHHGSVTPPPPAAVADEQV</sequence>
<reference evidence="10" key="2">
    <citation type="submission" date="2025-08" db="UniProtKB">
        <authorList>
            <consortium name="RefSeq"/>
        </authorList>
    </citation>
    <scope>IDENTIFICATION</scope>
    <source>
        <tissue evidence="10">Leaf</tissue>
    </source>
</reference>
<dbReference type="PANTHER" id="PTHR33228">
    <property type="entry name" value="PROTEIN GLUTAMINE DUMPER 4-RELATED"/>
    <property type="match status" value="1"/>
</dbReference>
<evidence type="ECO:0000256" key="4">
    <source>
        <dbReference type="ARBA" id="ARBA00022692"/>
    </source>
</evidence>
<evidence type="ECO:0000256" key="7">
    <source>
        <dbReference type="ARBA" id="ARBA00023136"/>
    </source>
</evidence>
<accession>A0ABM3R3U2</accession>
<proteinExistence type="inferred from homology"/>
<evidence type="ECO:0000256" key="5">
    <source>
        <dbReference type="ARBA" id="ARBA00022970"/>
    </source>
</evidence>
<evidence type="ECO:0000313" key="10">
    <source>
        <dbReference type="RefSeq" id="XP_056690286.1"/>
    </source>
</evidence>
<dbReference type="Proteomes" id="UP000813463">
    <property type="component" value="Chromosome 1"/>
</dbReference>
<keyword evidence="4 8" id="KW-0812">Transmembrane</keyword>
<keyword evidence="5" id="KW-0029">Amino-acid transport</keyword>
<dbReference type="RefSeq" id="XP_056690286.1">
    <property type="nucleotide sequence ID" value="XM_056834308.1"/>
</dbReference>
<protein>
    <submittedName>
        <fullName evidence="10">Protein GLUTAMINE DUMPER 2</fullName>
    </submittedName>
</protein>
<evidence type="ECO:0000256" key="6">
    <source>
        <dbReference type="ARBA" id="ARBA00022989"/>
    </source>
</evidence>
<evidence type="ECO:0000256" key="8">
    <source>
        <dbReference type="SAM" id="Phobius"/>
    </source>
</evidence>